<reference evidence="1 2" key="1">
    <citation type="journal article" date="2016" name="Mol. Biol. Evol.">
        <title>Comparative Genomics of Early-Diverging Mushroom-Forming Fungi Provides Insights into the Origins of Lignocellulose Decay Capabilities.</title>
        <authorList>
            <person name="Nagy L.G."/>
            <person name="Riley R."/>
            <person name="Tritt A."/>
            <person name="Adam C."/>
            <person name="Daum C."/>
            <person name="Floudas D."/>
            <person name="Sun H."/>
            <person name="Yadav J.S."/>
            <person name="Pangilinan J."/>
            <person name="Larsson K.H."/>
            <person name="Matsuura K."/>
            <person name="Barry K."/>
            <person name="Labutti K."/>
            <person name="Kuo R."/>
            <person name="Ohm R.A."/>
            <person name="Bhattacharya S.S."/>
            <person name="Shirouzu T."/>
            <person name="Yoshinaga Y."/>
            <person name="Martin F.M."/>
            <person name="Grigoriev I.V."/>
            <person name="Hibbett D.S."/>
        </authorList>
    </citation>
    <scope>NUCLEOTIDE SEQUENCE [LARGE SCALE GENOMIC DNA]</scope>
    <source>
        <strain evidence="1 2">HHB10207 ss-3</strain>
    </source>
</reference>
<organism evidence="1 2">
    <name type="scientific">Sistotremastrum suecicum HHB10207 ss-3</name>
    <dbReference type="NCBI Taxonomy" id="1314776"/>
    <lineage>
        <taxon>Eukaryota</taxon>
        <taxon>Fungi</taxon>
        <taxon>Dikarya</taxon>
        <taxon>Basidiomycota</taxon>
        <taxon>Agaricomycotina</taxon>
        <taxon>Agaricomycetes</taxon>
        <taxon>Sistotremastrales</taxon>
        <taxon>Sistotremastraceae</taxon>
        <taxon>Sistotremastrum</taxon>
    </lineage>
</organism>
<dbReference type="Gene3D" id="3.20.20.70">
    <property type="entry name" value="Aldolase class I"/>
    <property type="match status" value="1"/>
</dbReference>
<name>A0A165X771_9AGAM</name>
<gene>
    <name evidence="1" type="ORF">SISSUDRAFT_1067372</name>
</gene>
<dbReference type="EMBL" id="KV428432">
    <property type="protein sequence ID" value="KZT31898.1"/>
    <property type="molecule type" value="Genomic_DNA"/>
</dbReference>
<sequence>MLIDTNPRDLTSPSCHTSHFAPIGIKKLYTSLGELVLAKIAGELALPCCLFTAGSQPIEAVARANDEAAASRNELNEVRSCDGLNDVEPSSSRLKKWLRGLDARDRYAAAQLEAYRSQHCYLCVLLQGNRKQHLLLTDVNVTSHVRPGNEIAESNPVFMKKYGEDLKKQKGKWIDSHI</sequence>
<accession>A0A165X771</accession>
<dbReference type="InterPro" id="IPR013785">
    <property type="entry name" value="Aldolase_TIM"/>
</dbReference>
<dbReference type="Proteomes" id="UP000076798">
    <property type="component" value="Unassembled WGS sequence"/>
</dbReference>
<dbReference type="STRING" id="1314776.A0A165X771"/>
<dbReference type="OrthoDB" id="25826at2759"/>
<proteinExistence type="predicted"/>
<keyword evidence="2" id="KW-1185">Reference proteome</keyword>
<evidence type="ECO:0000313" key="1">
    <source>
        <dbReference type="EMBL" id="KZT31898.1"/>
    </source>
</evidence>
<protein>
    <submittedName>
        <fullName evidence="1">Uncharacterized protein</fullName>
    </submittedName>
</protein>
<dbReference type="AlphaFoldDB" id="A0A165X771"/>
<evidence type="ECO:0000313" key="2">
    <source>
        <dbReference type="Proteomes" id="UP000076798"/>
    </source>
</evidence>